<dbReference type="InterPro" id="IPR052527">
    <property type="entry name" value="Metal_cation-efflux_comp"/>
</dbReference>
<comment type="caution">
    <text evidence="6">The sequence shown here is derived from an EMBL/GenBank/DDBJ whole genome shotgun (WGS) entry which is preliminary data.</text>
</comment>
<dbReference type="EMBL" id="BLLL01000009">
    <property type="protein sequence ID" value="GFH63112.1"/>
    <property type="molecule type" value="Genomic_DNA"/>
</dbReference>
<dbReference type="Pfam" id="PF04191">
    <property type="entry name" value="PEMT"/>
    <property type="match status" value="1"/>
</dbReference>
<keyword evidence="4 5" id="KW-0472">Membrane</keyword>
<feature type="transmembrane region" description="Helical" evidence="5">
    <location>
        <begin position="7"/>
        <end position="28"/>
    </location>
</feature>
<evidence type="ECO:0000313" key="7">
    <source>
        <dbReference type="Proteomes" id="UP000505077"/>
    </source>
</evidence>
<dbReference type="PANTHER" id="PTHR43847">
    <property type="entry name" value="BLL3993 PROTEIN"/>
    <property type="match status" value="1"/>
</dbReference>
<accession>A0A6L2R6M8</accession>
<dbReference type="AlphaFoldDB" id="A0A6L2R6M8"/>
<dbReference type="PANTHER" id="PTHR43847:SF1">
    <property type="entry name" value="BLL3993 PROTEIN"/>
    <property type="match status" value="1"/>
</dbReference>
<keyword evidence="6" id="KW-0808">Transferase</keyword>
<evidence type="ECO:0000256" key="5">
    <source>
        <dbReference type="SAM" id="Phobius"/>
    </source>
</evidence>
<dbReference type="GO" id="GO:0012505">
    <property type="term" value="C:endomembrane system"/>
    <property type="evidence" value="ECO:0007669"/>
    <property type="project" value="UniProtKB-SubCell"/>
</dbReference>
<name>A0A6L2R6M8_9BACT</name>
<sequence length="164" mass="18940">MPTKRQWALSILILPMNVLIFIPSVILWLTDHQWRTNHTLPLTIGCILLLLGLGLAAWTMRLFHSIGQGTAAPWDPPRCFVVAGPYCHVRNPMLSSVFIMQAAEALLLNSWAIAIFLVIFVFGNMLYFPLVEEKTLEKRFGDAYREYKRNVPRWIPRLRPWHTA</sequence>
<feature type="transmembrane region" description="Helical" evidence="5">
    <location>
        <begin position="40"/>
        <end position="58"/>
    </location>
</feature>
<evidence type="ECO:0000256" key="1">
    <source>
        <dbReference type="ARBA" id="ARBA00004127"/>
    </source>
</evidence>
<comment type="subcellular location">
    <subcellularLocation>
        <location evidence="1">Endomembrane system</location>
        <topology evidence="1">Multi-pass membrane protein</topology>
    </subcellularLocation>
</comment>
<evidence type="ECO:0000256" key="2">
    <source>
        <dbReference type="ARBA" id="ARBA00022692"/>
    </source>
</evidence>
<keyword evidence="3 5" id="KW-1133">Transmembrane helix</keyword>
<evidence type="ECO:0000313" key="6">
    <source>
        <dbReference type="EMBL" id="GFH63112.1"/>
    </source>
</evidence>
<protein>
    <submittedName>
        <fullName evidence="6">Putative transmembrane phospholipid methyltransferase</fullName>
    </submittedName>
</protein>
<evidence type="ECO:0000256" key="3">
    <source>
        <dbReference type="ARBA" id="ARBA00022989"/>
    </source>
</evidence>
<gene>
    <name evidence="6" type="ORF">ZNDK_0883</name>
</gene>
<reference evidence="6 7" key="1">
    <citation type="journal article" date="2020" name="ISME J.">
        <title>Parallel Reductive Genome Evolution in Desulfovibrio Ectosymbionts Independently Acquired by Trichonympha Protists in the Termite Gut.</title>
        <authorList>
            <person name="Takeuchi M."/>
            <person name="Kuwahara H."/>
            <person name="Murakami T."/>
            <person name="Takahashi K."/>
            <person name="Kajitani R."/>
            <person name="Toyoda A."/>
            <person name="Itoh T."/>
            <person name="Ohkuma M."/>
            <person name="Hongoh Y."/>
        </authorList>
    </citation>
    <scope>NUCLEOTIDE SEQUENCE [LARGE SCALE GENOMIC DNA]</scope>
    <source>
        <strain evidence="6">ZnDsv-02</strain>
    </source>
</reference>
<organism evidence="6 7">
    <name type="scientific">Candidatus Desulfovibrio kirbyi</name>
    <dbReference type="NCBI Taxonomy" id="2696086"/>
    <lineage>
        <taxon>Bacteria</taxon>
        <taxon>Pseudomonadati</taxon>
        <taxon>Thermodesulfobacteriota</taxon>
        <taxon>Desulfovibrionia</taxon>
        <taxon>Desulfovibrionales</taxon>
        <taxon>Desulfovibrionaceae</taxon>
        <taxon>Desulfovibrio</taxon>
    </lineage>
</organism>
<keyword evidence="2 5" id="KW-0812">Transmembrane</keyword>
<dbReference type="Gene3D" id="1.20.120.1630">
    <property type="match status" value="1"/>
</dbReference>
<feature type="transmembrane region" description="Helical" evidence="5">
    <location>
        <begin position="106"/>
        <end position="128"/>
    </location>
</feature>
<keyword evidence="6" id="KW-0489">Methyltransferase</keyword>
<dbReference type="GO" id="GO:0008168">
    <property type="term" value="F:methyltransferase activity"/>
    <property type="evidence" value="ECO:0007669"/>
    <property type="project" value="UniProtKB-KW"/>
</dbReference>
<dbReference type="InterPro" id="IPR007318">
    <property type="entry name" value="Phopholipid_MeTrfase"/>
</dbReference>
<evidence type="ECO:0000256" key="4">
    <source>
        <dbReference type="ARBA" id="ARBA00023136"/>
    </source>
</evidence>
<dbReference type="GO" id="GO:0032259">
    <property type="term" value="P:methylation"/>
    <property type="evidence" value="ECO:0007669"/>
    <property type="project" value="UniProtKB-KW"/>
</dbReference>
<proteinExistence type="predicted"/>
<dbReference type="Proteomes" id="UP000505077">
    <property type="component" value="Unassembled WGS sequence"/>
</dbReference>